<evidence type="ECO:0000256" key="4">
    <source>
        <dbReference type="ARBA" id="ARBA00044050"/>
    </source>
</evidence>
<dbReference type="EMBL" id="AAWS01000106">
    <property type="protein sequence ID" value="EAY23856.1"/>
    <property type="molecule type" value="Genomic_DNA"/>
</dbReference>
<comment type="catalytic activity">
    <reaction evidence="10">
        <text>3-hydroxypropanoate + NADP(+) = 3-oxopropanoate + NADPH + H(+)</text>
        <dbReference type="Rhea" id="RHEA:26438"/>
        <dbReference type="ChEBI" id="CHEBI:15378"/>
        <dbReference type="ChEBI" id="CHEBI:16510"/>
        <dbReference type="ChEBI" id="CHEBI:33190"/>
        <dbReference type="ChEBI" id="CHEBI:57783"/>
        <dbReference type="ChEBI" id="CHEBI:58349"/>
        <dbReference type="EC" id="1.1.1.298"/>
    </reaction>
</comment>
<evidence type="ECO:0000256" key="2">
    <source>
        <dbReference type="ARBA" id="ARBA00023002"/>
    </source>
</evidence>
<proteinExistence type="inferred from homology"/>
<evidence type="ECO:0000256" key="5">
    <source>
        <dbReference type="ARBA" id="ARBA00044059"/>
    </source>
</evidence>
<comment type="catalytic activity">
    <reaction evidence="3">
        <text>L-allo-threonine + NADP(+) = aminoacetone + CO2 + NADPH</text>
        <dbReference type="Rhea" id="RHEA:43524"/>
        <dbReference type="ChEBI" id="CHEBI:16526"/>
        <dbReference type="ChEBI" id="CHEBI:57783"/>
        <dbReference type="ChEBI" id="CHEBI:58320"/>
        <dbReference type="ChEBI" id="CHEBI:58349"/>
        <dbReference type="ChEBI" id="CHEBI:58585"/>
        <dbReference type="EC" id="1.1.1.381"/>
    </reaction>
</comment>
<gene>
    <name evidence="11" type="ORF">M23134_04856</name>
</gene>
<evidence type="ECO:0000313" key="11">
    <source>
        <dbReference type="EMBL" id="EAY23856.1"/>
    </source>
</evidence>
<dbReference type="InterPro" id="IPR002347">
    <property type="entry name" value="SDR_fam"/>
</dbReference>
<comment type="similarity">
    <text evidence="1">Belongs to the short-chain dehydrogenases/reductases (SDR) family.</text>
</comment>
<organism evidence="11 12">
    <name type="scientific">Microscilla marina ATCC 23134</name>
    <dbReference type="NCBI Taxonomy" id="313606"/>
    <lineage>
        <taxon>Bacteria</taxon>
        <taxon>Pseudomonadati</taxon>
        <taxon>Bacteroidota</taxon>
        <taxon>Cytophagia</taxon>
        <taxon>Cytophagales</taxon>
        <taxon>Microscillaceae</taxon>
        <taxon>Microscilla</taxon>
    </lineage>
</organism>
<dbReference type="PANTHER" id="PTHR43086:SF3">
    <property type="entry name" value="NADP-DEPENDENT 3-HYDROXY ACID DEHYDROGENASE YDFG"/>
    <property type="match status" value="1"/>
</dbReference>
<dbReference type="PROSITE" id="PS00061">
    <property type="entry name" value="ADH_SHORT"/>
    <property type="match status" value="1"/>
</dbReference>
<reference evidence="11 12" key="1">
    <citation type="submission" date="2007-01" db="EMBL/GenBank/DDBJ databases">
        <authorList>
            <person name="Haygood M."/>
            <person name="Podell S."/>
            <person name="Anderson C."/>
            <person name="Hopkinson B."/>
            <person name="Roe K."/>
            <person name="Barbeau K."/>
            <person name="Gaasterland T."/>
            <person name="Ferriera S."/>
            <person name="Johnson J."/>
            <person name="Kravitz S."/>
            <person name="Beeson K."/>
            <person name="Sutton G."/>
            <person name="Rogers Y.-H."/>
            <person name="Friedman R."/>
            <person name="Frazier M."/>
            <person name="Venter J.C."/>
        </authorList>
    </citation>
    <scope>NUCLEOTIDE SEQUENCE [LARGE SCALE GENOMIC DNA]</scope>
    <source>
        <strain evidence="11 12">ATCC 23134</strain>
    </source>
</reference>
<keyword evidence="2" id="KW-0560">Oxidoreductase</keyword>
<dbReference type="SUPFAM" id="SSF51735">
    <property type="entry name" value="NAD(P)-binding Rossmann-fold domains"/>
    <property type="match status" value="1"/>
</dbReference>
<accession>A2A0I4</accession>
<name>A2A0I4_MICM2</name>
<evidence type="ECO:0000256" key="6">
    <source>
        <dbReference type="ARBA" id="ARBA00044065"/>
    </source>
</evidence>
<protein>
    <recommendedName>
        <fullName evidence="6">NADP-dependent 3-hydroxy acid dehydrogenase YdfG</fullName>
        <ecNumber evidence="4">1.1.1.298</ecNumber>
        <ecNumber evidence="5">1.1.1.381</ecNumber>
    </recommendedName>
    <alternativeName>
        <fullName evidence="8">L-allo-threonine dehydrogenase</fullName>
    </alternativeName>
    <alternativeName>
        <fullName evidence="7">Malonic semialdehyde reductase</fullName>
    </alternativeName>
</protein>
<dbReference type="EC" id="1.1.1.298" evidence="4"/>
<dbReference type="GO" id="GO:0035527">
    <property type="term" value="F:3-hydroxypropionate dehydrogenase (NADP+) activity"/>
    <property type="evidence" value="ECO:0007669"/>
    <property type="project" value="UniProtKB-EC"/>
</dbReference>
<dbReference type="AlphaFoldDB" id="A2A0I4"/>
<evidence type="ECO:0000256" key="9">
    <source>
        <dbReference type="ARBA" id="ARBA00045650"/>
    </source>
</evidence>
<evidence type="ECO:0000313" key="12">
    <source>
        <dbReference type="Proteomes" id="UP000004095"/>
    </source>
</evidence>
<dbReference type="Gene3D" id="3.40.50.720">
    <property type="entry name" value="NAD(P)-binding Rossmann-like Domain"/>
    <property type="match status" value="1"/>
</dbReference>
<dbReference type="Pfam" id="PF00106">
    <property type="entry name" value="adh_short"/>
    <property type="match status" value="1"/>
</dbReference>
<dbReference type="Proteomes" id="UP000004095">
    <property type="component" value="Unassembled WGS sequence"/>
</dbReference>
<evidence type="ECO:0000256" key="7">
    <source>
        <dbReference type="ARBA" id="ARBA00044271"/>
    </source>
</evidence>
<dbReference type="InterPro" id="IPR036291">
    <property type="entry name" value="NAD(P)-bd_dom_sf"/>
</dbReference>
<evidence type="ECO:0000256" key="3">
    <source>
        <dbReference type="ARBA" id="ARBA00043812"/>
    </source>
</evidence>
<dbReference type="eggNOG" id="COG0300">
    <property type="taxonomic scope" value="Bacteria"/>
</dbReference>
<dbReference type="EC" id="1.1.1.381" evidence="5"/>
<evidence type="ECO:0000256" key="8">
    <source>
        <dbReference type="ARBA" id="ARBA00044349"/>
    </source>
</evidence>
<sequence>MHMKINQRTIQRLKKNYGKWVLITGATSGIGKEMALKFGEAGFNLVITGRRENLLNDLSTLLFDRYQVEAIPICGDLSNENDVNSLIGETSHLNIGVAVLNAGFGTSGKFIDANIKQEVNMLHLNCRALMVLTHHFANKMKDKPLKVPLYYQLYGGFQGVPNAAHYAATKAYVQSLGEAIALELKPVGVDVLCAAPGPVESGFSKRANMKMSTTLSPEVVGVPIIQAIGKKRTVLPGFLTKLLVYNLSMTPRWGKIRIMGKVMSGFTKHQE</sequence>
<comment type="caution">
    <text evidence="11">The sequence shown here is derived from an EMBL/GenBank/DDBJ whole genome shotgun (WGS) entry which is preliminary data.</text>
</comment>
<comment type="function">
    <text evidence="9">NADP-dependent dehydrogenase with broad substrate specificity acting on 3-hydroxy acids. Catalyzes the NADP-dependent oxidation of L-allo-threonine to L-2-amino-3-keto-butyrate, which is spontaneously decarboxylated into aminoacetone. Also acts on D-threonine, L-serine, D-serine, D-3-hydroxyisobutyrate, L-3-hydroxyisobutyrate, D-glycerate and L-glycerate. Able to catalyze the reduction of the malonic semialdehyde to 3-hydroxypropionic acid. YdfG is apparently supplementing RutE, the presumed malonic semialdehyde reductase involved in pyrimidine degradation since both are able to detoxify malonic semialdehyde.</text>
</comment>
<dbReference type="PRINTS" id="PR00081">
    <property type="entry name" value="GDHRDH"/>
</dbReference>
<evidence type="ECO:0000256" key="10">
    <source>
        <dbReference type="ARBA" id="ARBA00047274"/>
    </source>
</evidence>
<evidence type="ECO:0000256" key="1">
    <source>
        <dbReference type="ARBA" id="ARBA00006484"/>
    </source>
</evidence>
<dbReference type="PANTHER" id="PTHR43086">
    <property type="entry name" value="VERY-LONG-CHAIN 3-OXOOACYL-COA REDUCTASE"/>
    <property type="match status" value="1"/>
</dbReference>
<keyword evidence="12" id="KW-1185">Reference proteome</keyword>
<dbReference type="InterPro" id="IPR020904">
    <property type="entry name" value="Sc_DH/Rdtase_CS"/>
</dbReference>